<organism evidence="2 3">
    <name type="scientific">Microthlaspi erraticum</name>
    <dbReference type="NCBI Taxonomy" id="1685480"/>
    <lineage>
        <taxon>Eukaryota</taxon>
        <taxon>Viridiplantae</taxon>
        <taxon>Streptophyta</taxon>
        <taxon>Embryophyta</taxon>
        <taxon>Tracheophyta</taxon>
        <taxon>Spermatophyta</taxon>
        <taxon>Magnoliopsida</taxon>
        <taxon>eudicotyledons</taxon>
        <taxon>Gunneridae</taxon>
        <taxon>Pentapetalae</taxon>
        <taxon>rosids</taxon>
        <taxon>malvids</taxon>
        <taxon>Brassicales</taxon>
        <taxon>Brassicaceae</taxon>
        <taxon>Coluteocarpeae</taxon>
        <taxon>Microthlaspi</taxon>
    </lineage>
</organism>
<dbReference type="Gene3D" id="3.40.30.10">
    <property type="entry name" value="Glutaredoxin"/>
    <property type="match status" value="1"/>
</dbReference>
<dbReference type="Pfam" id="PF23733">
    <property type="entry name" value="GRXCR1-2_C"/>
    <property type="match status" value="1"/>
</dbReference>
<evidence type="ECO:0000259" key="1">
    <source>
        <dbReference type="Pfam" id="PF00462"/>
    </source>
</evidence>
<dbReference type="PANTHER" id="PTHR45669">
    <property type="entry name" value="GLUTAREDOXIN DOMAIN-CONTAINING CYSTEINE-RICH PROTEIN CG12206-RELATED"/>
    <property type="match status" value="1"/>
</dbReference>
<keyword evidence="3" id="KW-1185">Reference proteome</keyword>
<dbReference type="Proteomes" id="UP000467841">
    <property type="component" value="Unassembled WGS sequence"/>
</dbReference>
<dbReference type="InterPro" id="IPR002109">
    <property type="entry name" value="Glutaredoxin"/>
</dbReference>
<dbReference type="InterPro" id="IPR036249">
    <property type="entry name" value="Thioredoxin-like_sf"/>
</dbReference>
<accession>A0A6D2IKN5</accession>
<reference evidence="2" key="1">
    <citation type="submission" date="2020-01" db="EMBL/GenBank/DDBJ databases">
        <authorList>
            <person name="Mishra B."/>
        </authorList>
    </citation>
    <scope>NUCLEOTIDE SEQUENCE [LARGE SCALE GENOMIC DNA]</scope>
</reference>
<dbReference type="CDD" id="cd03031">
    <property type="entry name" value="GRX_GRX_like"/>
    <property type="match status" value="1"/>
</dbReference>
<sequence length="254" mass="29296">MFSNWLQLPRRRHKVSPESPKWPRHFSCSSFKDIQDLLFTDNPSPELYSPRSQIIHRPRSPKIHNCVSPPTIVPPTKTLFSVVDIPNADHRGVVLYYTSLRIVRKTFEECKSVRSILHRLRIPVDERDLSMDSKFHDELQDILGMKKVRLPKIFIGGRYIGGMEKVMQLQESGELEKMIGALPPSYGKFGEICDLCRGWRFVLCERCNGSHKIFSEKSGFTTCTACNVQGLVRCLKCFPTIHRRRNSDCYGGRI</sequence>
<feature type="domain" description="Glutaredoxin" evidence="1">
    <location>
        <begin position="94"/>
        <end position="160"/>
    </location>
</feature>
<proteinExistence type="predicted"/>
<dbReference type="SUPFAM" id="SSF52833">
    <property type="entry name" value="Thioredoxin-like"/>
    <property type="match status" value="1"/>
</dbReference>
<evidence type="ECO:0000313" key="2">
    <source>
        <dbReference type="EMBL" id="CAA7028901.1"/>
    </source>
</evidence>
<protein>
    <recommendedName>
        <fullName evidence="1">Glutaredoxin domain-containing protein</fullName>
    </recommendedName>
</protein>
<dbReference type="PANTHER" id="PTHR45669:SF36">
    <property type="entry name" value="GLUTAREDOXIN DOMAIN-CONTAINING PROTEIN"/>
    <property type="match status" value="1"/>
</dbReference>
<dbReference type="AlphaFoldDB" id="A0A6D2IKN5"/>
<evidence type="ECO:0000313" key="3">
    <source>
        <dbReference type="Proteomes" id="UP000467841"/>
    </source>
</evidence>
<name>A0A6D2IKN5_9BRAS</name>
<dbReference type="Pfam" id="PF00462">
    <property type="entry name" value="Glutaredoxin"/>
    <property type="match status" value="1"/>
</dbReference>
<gene>
    <name evidence="2" type="ORF">MERR_LOCUS16136</name>
</gene>
<dbReference type="EMBL" id="CACVBM020001074">
    <property type="protein sequence ID" value="CAA7028901.1"/>
    <property type="molecule type" value="Genomic_DNA"/>
</dbReference>
<dbReference type="OrthoDB" id="846525at2759"/>
<dbReference type="PROSITE" id="PS51354">
    <property type="entry name" value="GLUTAREDOXIN_2"/>
    <property type="match status" value="1"/>
</dbReference>
<comment type="caution">
    <text evidence="2">The sequence shown here is derived from an EMBL/GenBank/DDBJ whole genome shotgun (WGS) entry which is preliminary data.</text>
</comment>